<dbReference type="InterPro" id="IPR018841">
    <property type="entry name" value="DUF2442"/>
</dbReference>
<dbReference type="Proteomes" id="UP000076489">
    <property type="component" value="Unassembled WGS sequence"/>
</dbReference>
<protein>
    <recommendedName>
        <fullName evidence="4">DUF2442 domain-containing protein</fullName>
    </recommendedName>
</protein>
<feature type="compositionally biased region" description="Low complexity" evidence="1">
    <location>
        <begin position="120"/>
        <end position="133"/>
    </location>
</feature>
<dbReference type="AlphaFoldDB" id="A0A162BNK7"/>
<dbReference type="Pfam" id="PF10387">
    <property type="entry name" value="DUF2442"/>
    <property type="match status" value="1"/>
</dbReference>
<evidence type="ECO:0008006" key="4">
    <source>
        <dbReference type="Google" id="ProtNLM"/>
    </source>
</evidence>
<sequence>MKTISANMQVDHPVTEGALDEAIERGGARRRAGLSATTVIFLDPCLAVGFEDGSGVLLPVKNYPEFDGFETEDFAGLKVGFAGAALCHEDKDLQVSIAGLISASKPLMDMAASVIASRNGRQSSAAKAEAARANGKKGGRPRKTDAAL</sequence>
<gene>
    <name evidence="2" type="ORF">A1D17_18450</name>
</gene>
<reference evidence="2 3" key="2">
    <citation type="journal article" date="2018" name="Nature">
        <title>Mutant phenotypes for thousands of bacterial genes of unknown function.</title>
        <authorList>
            <person name="Price M.N."/>
            <person name="Wetmore K.M."/>
            <person name="Waters R.J."/>
            <person name="Callaghan M."/>
            <person name="Ray J."/>
            <person name="Liu H."/>
            <person name="Kuehl J.V."/>
            <person name="Melnyk R.A."/>
            <person name="Lamson J.S."/>
            <person name="Suh Y."/>
            <person name="Carlson H.K."/>
            <person name="Esquivel Z."/>
            <person name="Sadeeshkumar H."/>
            <person name="Chakraborty R."/>
            <person name="Zane G.M."/>
            <person name="Rubin B.E."/>
            <person name="Wall J.D."/>
            <person name="Visel A."/>
            <person name="Bristow J."/>
            <person name="Blow M.J."/>
            <person name="Arkin A.P."/>
            <person name="Deutschbauer A.M."/>
        </authorList>
    </citation>
    <scope>NUCLEOTIDE SEQUENCE [LARGE SCALE GENOMIC DNA]</scope>
    <source>
        <strain evidence="2 3">FW300-N1B4</strain>
    </source>
</reference>
<dbReference type="OrthoDB" id="6506350at2"/>
<comment type="caution">
    <text evidence="2">The sequence shown here is derived from an EMBL/GenBank/DDBJ whole genome shotgun (WGS) entry which is preliminary data.</text>
</comment>
<name>A0A162BNK7_PSEFL</name>
<organism evidence="2 3">
    <name type="scientific">Pseudomonas fluorescens</name>
    <dbReference type="NCBI Taxonomy" id="294"/>
    <lineage>
        <taxon>Bacteria</taxon>
        <taxon>Pseudomonadati</taxon>
        <taxon>Pseudomonadota</taxon>
        <taxon>Gammaproteobacteria</taxon>
        <taxon>Pseudomonadales</taxon>
        <taxon>Pseudomonadaceae</taxon>
        <taxon>Pseudomonas</taxon>
    </lineage>
</organism>
<reference evidence="3" key="1">
    <citation type="submission" date="2016-03" db="EMBL/GenBank/DDBJ databases">
        <authorList>
            <person name="Ray J."/>
            <person name="Price M."/>
            <person name="Deutschbauer A."/>
        </authorList>
    </citation>
    <scope>NUCLEOTIDE SEQUENCE [LARGE SCALE GENOMIC DNA]</scope>
    <source>
        <strain evidence="3">FW300-N1B4</strain>
    </source>
</reference>
<evidence type="ECO:0000313" key="2">
    <source>
        <dbReference type="EMBL" id="KZN18053.1"/>
    </source>
</evidence>
<dbReference type="EMBL" id="LUKJ01000003">
    <property type="protein sequence ID" value="KZN18053.1"/>
    <property type="molecule type" value="Genomic_DNA"/>
</dbReference>
<proteinExistence type="predicted"/>
<evidence type="ECO:0000256" key="1">
    <source>
        <dbReference type="SAM" id="MobiDB-lite"/>
    </source>
</evidence>
<dbReference type="RefSeq" id="WP_063342455.1">
    <property type="nucleotide sequence ID" value="NZ_LUKJ01000003.1"/>
</dbReference>
<evidence type="ECO:0000313" key="3">
    <source>
        <dbReference type="Proteomes" id="UP000076489"/>
    </source>
</evidence>
<accession>A0A162BNK7</accession>
<feature type="region of interest" description="Disordered" evidence="1">
    <location>
        <begin position="117"/>
        <end position="148"/>
    </location>
</feature>